<name>A0A0F9JC49_9ZZZZ</name>
<protein>
    <submittedName>
        <fullName evidence="2">Uncharacterized protein</fullName>
    </submittedName>
</protein>
<gene>
    <name evidence="2" type="ORF">LCGC14_1471750</name>
</gene>
<reference evidence="2" key="1">
    <citation type="journal article" date="2015" name="Nature">
        <title>Complex archaea that bridge the gap between prokaryotes and eukaryotes.</title>
        <authorList>
            <person name="Spang A."/>
            <person name="Saw J.H."/>
            <person name="Jorgensen S.L."/>
            <person name="Zaremba-Niedzwiedzka K."/>
            <person name="Martijn J."/>
            <person name="Lind A.E."/>
            <person name="van Eijk R."/>
            <person name="Schleper C."/>
            <person name="Guy L."/>
            <person name="Ettema T.J."/>
        </authorList>
    </citation>
    <scope>NUCLEOTIDE SEQUENCE</scope>
</reference>
<comment type="caution">
    <text evidence="2">The sequence shown here is derived from an EMBL/GenBank/DDBJ whole genome shotgun (WGS) entry which is preliminary data.</text>
</comment>
<proteinExistence type="predicted"/>
<organism evidence="2">
    <name type="scientific">marine sediment metagenome</name>
    <dbReference type="NCBI Taxonomy" id="412755"/>
    <lineage>
        <taxon>unclassified sequences</taxon>
        <taxon>metagenomes</taxon>
        <taxon>ecological metagenomes</taxon>
    </lineage>
</organism>
<accession>A0A0F9JC49</accession>
<dbReference type="AlphaFoldDB" id="A0A0F9JC49"/>
<evidence type="ECO:0000256" key="1">
    <source>
        <dbReference type="SAM" id="MobiDB-lite"/>
    </source>
</evidence>
<feature type="compositionally biased region" description="Basic and acidic residues" evidence="1">
    <location>
        <begin position="12"/>
        <end position="36"/>
    </location>
</feature>
<feature type="region of interest" description="Disordered" evidence="1">
    <location>
        <begin position="1"/>
        <end position="36"/>
    </location>
</feature>
<dbReference type="EMBL" id="LAZR01010360">
    <property type="protein sequence ID" value="KKM67369.1"/>
    <property type="molecule type" value="Genomic_DNA"/>
</dbReference>
<feature type="compositionally biased region" description="Acidic residues" evidence="1">
    <location>
        <begin position="1"/>
        <end position="11"/>
    </location>
</feature>
<sequence length="109" mass="12875">MSNEDGEFPEDQDGHRDCRQENESLHKQLQESQADRERMRRAIRYAWREAESMTPVWLADIFWCNSNGVEATKEAKEKICERIECTRYGTQCNKCGECIDEHCRCGIKR</sequence>
<evidence type="ECO:0000313" key="2">
    <source>
        <dbReference type="EMBL" id="KKM67369.1"/>
    </source>
</evidence>